<dbReference type="SUPFAM" id="SSF56726">
    <property type="entry name" value="DNA topoisomerase IV, alpha subunit"/>
    <property type="match status" value="1"/>
</dbReference>
<evidence type="ECO:0000256" key="10">
    <source>
        <dbReference type="PROSITE-ProRule" id="PRU01385"/>
    </source>
</evidence>
<evidence type="ECO:0000256" key="5">
    <source>
        <dbReference type="ARBA" id="ARBA00022723"/>
    </source>
</evidence>
<evidence type="ECO:0000256" key="8">
    <source>
        <dbReference type="ARBA" id="ARBA00023125"/>
    </source>
</evidence>
<dbReference type="InterPro" id="IPR036078">
    <property type="entry name" value="Spo11/TopoVI_A_sf"/>
</dbReference>
<keyword evidence="5" id="KW-0479">Metal-binding</keyword>
<evidence type="ECO:0000256" key="1">
    <source>
        <dbReference type="ARBA" id="ARBA00000185"/>
    </source>
</evidence>
<dbReference type="GO" id="GO:0003677">
    <property type="term" value="F:DNA binding"/>
    <property type="evidence" value="ECO:0007669"/>
    <property type="project" value="UniProtKB-UniRule"/>
</dbReference>
<keyword evidence="8 10" id="KW-0238">DNA-binding</keyword>
<dbReference type="FunFam" id="3.40.1360.10:FF:000018">
    <property type="entry name" value="Type II DNA topoisomerase VI subunit A"/>
    <property type="match status" value="1"/>
</dbReference>
<evidence type="ECO:0000256" key="7">
    <source>
        <dbReference type="ARBA" id="ARBA00023029"/>
    </source>
</evidence>
<organism evidence="13 14">
    <name type="scientific">Lepidopterella palustris CBS 459.81</name>
    <dbReference type="NCBI Taxonomy" id="1314670"/>
    <lineage>
        <taxon>Eukaryota</taxon>
        <taxon>Fungi</taxon>
        <taxon>Dikarya</taxon>
        <taxon>Ascomycota</taxon>
        <taxon>Pezizomycotina</taxon>
        <taxon>Dothideomycetes</taxon>
        <taxon>Pleosporomycetidae</taxon>
        <taxon>Mytilinidiales</taxon>
        <taxon>Argynnaceae</taxon>
        <taxon>Lepidopterella</taxon>
    </lineage>
</organism>
<comment type="similarity">
    <text evidence="3 10">Belongs to the TOP6A family.</text>
</comment>
<dbReference type="GO" id="GO:0042138">
    <property type="term" value="P:meiotic DNA double-strand break formation"/>
    <property type="evidence" value="ECO:0007669"/>
    <property type="project" value="TreeGrafter"/>
</dbReference>
<dbReference type="Pfam" id="PF21180">
    <property type="entry name" value="TOP6A-Spo11_Toprim"/>
    <property type="match status" value="1"/>
</dbReference>
<feature type="domain" description="Topoisomerase 6 subunit A/Spo11 TOPRIM" evidence="12">
    <location>
        <begin position="282"/>
        <end position="462"/>
    </location>
</feature>
<dbReference type="Gene3D" id="3.40.1360.10">
    <property type="match status" value="1"/>
</dbReference>
<dbReference type="EC" id="5.6.2.2" evidence="4"/>
<dbReference type="GO" id="GO:0000706">
    <property type="term" value="P:meiotic DNA double-strand break processing"/>
    <property type="evidence" value="ECO:0007669"/>
    <property type="project" value="TreeGrafter"/>
</dbReference>
<dbReference type="AlphaFoldDB" id="A0A8E2JBK4"/>
<reference evidence="13 14" key="1">
    <citation type="journal article" date="2016" name="Nat. Commun.">
        <title>Ectomycorrhizal ecology is imprinted in the genome of the dominant symbiotic fungus Cenococcum geophilum.</title>
        <authorList>
            <consortium name="DOE Joint Genome Institute"/>
            <person name="Peter M."/>
            <person name="Kohler A."/>
            <person name="Ohm R.A."/>
            <person name="Kuo A."/>
            <person name="Krutzmann J."/>
            <person name="Morin E."/>
            <person name="Arend M."/>
            <person name="Barry K.W."/>
            <person name="Binder M."/>
            <person name="Choi C."/>
            <person name="Clum A."/>
            <person name="Copeland A."/>
            <person name="Grisel N."/>
            <person name="Haridas S."/>
            <person name="Kipfer T."/>
            <person name="LaButti K."/>
            <person name="Lindquist E."/>
            <person name="Lipzen A."/>
            <person name="Maire R."/>
            <person name="Meier B."/>
            <person name="Mihaltcheva S."/>
            <person name="Molinier V."/>
            <person name="Murat C."/>
            <person name="Poggeler S."/>
            <person name="Quandt C.A."/>
            <person name="Sperisen C."/>
            <person name="Tritt A."/>
            <person name="Tisserant E."/>
            <person name="Crous P.W."/>
            <person name="Henrissat B."/>
            <person name="Nehls U."/>
            <person name="Egli S."/>
            <person name="Spatafora J.W."/>
            <person name="Grigoriev I.V."/>
            <person name="Martin F.M."/>
        </authorList>
    </citation>
    <scope>NUCLEOTIDE SEQUENCE [LARGE SCALE GENOMIC DNA]</scope>
    <source>
        <strain evidence="13 14">CBS 459.81</strain>
    </source>
</reference>
<keyword evidence="9 10" id="KW-0413">Isomerase</keyword>
<evidence type="ECO:0000259" key="12">
    <source>
        <dbReference type="Pfam" id="PF21180"/>
    </source>
</evidence>
<keyword evidence="6" id="KW-0460">Magnesium</keyword>
<evidence type="ECO:0000256" key="4">
    <source>
        <dbReference type="ARBA" id="ARBA00012895"/>
    </source>
</evidence>
<comment type="cofactor">
    <cofactor evidence="2">
        <name>Mg(2+)</name>
        <dbReference type="ChEBI" id="CHEBI:18420"/>
    </cofactor>
</comment>
<dbReference type="OrthoDB" id="5377392at2759"/>
<dbReference type="GO" id="GO:0003918">
    <property type="term" value="F:DNA topoisomerase type II (double strand cut, ATP-hydrolyzing) activity"/>
    <property type="evidence" value="ECO:0007669"/>
    <property type="project" value="UniProtKB-UniRule"/>
</dbReference>
<comment type="catalytic activity">
    <reaction evidence="1 10">
        <text>ATP-dependent breakage, passage and rejoining of double-stranded DNA.</text>
        <dbReference type="EC" id="5.6.2.2"/>
    </reaction>
</comment>
<evidence type="ECO:0000256" key="9">
    <source>
        <dbReference type="ARBA" id="ARBA00023235"/>
    </source>
</evidence>
<feature type="domain" description="Spo11/DNA topoisomerase VI subunit A N-terminal" evidence="11">
    <location>
        <begin position="171"/>
        <end position="232"/>
    </location>
</feature>
<dbReference type="Pfam" id="PF04406">
    <property type="entry name" value="TP6A_N"/>
    <property type="match status" value="1"/>
</dbReference>
<dbReference type="GO" id="GO:0007131">
    <property type="term" value="P:reciprocal meiotic recombination"/>
    <property type="evidence" value="ECO:0007669"/>
    <property type="project" value="TreeGrafter"/>
</dbReference>
<dbReference type="CDD" id="cd00223">
    <property type="entry name" value="TOPRIM_TopoIIB_SPO"/>
    <property type="match status" value="1"/>
</dbReference>
<dbReference type="GO" id="GO:0046872">
    <property type="term" value="F:metal ion binding"/>
    <property type="evidence" value="ECO:0007669"/>
    <property type="project" value="UniProtKB-KW"/>
</dbReference>
<proteinExistence type="inferred from homology"/>
<evidence type="ECO:0000256" key="6">
    <source>
        <dbReference type="ARBA" id="ARBA00022842"/>
    </source>
</evidence>
<dbReference type="GO" id="GO:0005524">
    <property type="term" value="F:ATP binding"/>
    <property type="evidence" value="ECO:0007669"/>
    <property type="project" value="InterPro"/>
</dbReference>
<dbReference type="InterPro" id="IPR013049">
    <property type="entry name" value="Spo11/TopoVI_A_N"/>
</dbReference>
<gene>
    <name evidence="13" type="ORF">K432DRAFT_428761</name>
</gene>
<dbReference type="InterPro" id="IPR002815">
    <property type="entry name" value="Spo11/TopoVI_A"/>
</dbReference>
<dbReference type="InterPro" id="IPR036388">
    <property type="entry name" value="WH-like_DNA-bd_sf"/>
</dbReference>
<accession>A0A8E2JBK4</accession>
<keyword evidence="14" id="KW-1185">Reference proteome</keyword>
<dbReference type="PROSITE" id="PS52041">
    <property type="entry name" value="TOPO_IIB"/>
    <property type="match status" value="1"/>
</dbReference>
<dbReference type="Gene3D" id="1.10.10.10">
    <property type="entry name" value="Winged helix-like DNA-binding domain superfamily/Winged helix DNA-binding domain"/>
    <property type="match status" value="1"/>
</dbReference>
<name>A0A8E2JBK4_9PEZI</name>
<dbReference type="PANTHER" id="PTHR10848">
    <property type="entry name" value="MEIOTIC RECOMBINATION PROTEIN SPO11"/>
    <property type="match status" value="1"/>
</dbReference>
<dbReference type="PANTHER" id="PTHR10848:SF0">
    <property type="entry name" value="MEIOTIC RECOMBINATION PROTEIN SPO11"/>
    <property type="match status" value="1"/>
</dbReference>
<dbReference type="PRINTS" id="PR01550">
    <property type="entry name" value="TOP6AFAMILY"/>
</dbReference>
<evidence type="ECO:0000313" key="14">
    <source>
        <dbReference type="Proteomes" id="UP000250266"/>
    </source>
</evidence>
<evidence type="ECO:0000259" key="11">
    <source>
        <dbReference type="Pfam" id="PF04406"/>
    </source>
</evidence>
<feature type="active site" description="O-(5'-phospho-DNA)-tyrosine intermediate" evidence="10">
    <location>
        <position position="200"/>
    </location>
</feature>
<dbReference type="Proteomes" id="UP000250266">
    <property type="component" value="Unassembled WGS sequence"/>
</dbReference>
<dbReference type="GO" id="GO:0000228">
    <property type="term" value="C:nuclear chromosome"/>
    <property type="evidence" value="ECO:0007669"/>
    <property type="project" value="TreeGrafter"/>
</dbReference>
<evidence type="ECO:0000256" key="3">
    <source>
        <dbReference type="ARBA" id="ARBA00006559"/>
    </source>
</evidence>
<evidence type="ECO:0000256" key="2">
    <source>
        <dbReference type="ARBA" id="ARBA00001946"/>
    </source>
</evidence>
<keyword evidence="7 10" id="KW-0799">Topoisomerase</keyword>
<dbReference type="EMBL" id="KV745216">
    <property type="protein sequence ID" value="OCK76382.1"/>
    <property type="molecule type" value="Genomic_DNA"/>
</dbReference>
<protein>
    <recommendedName>
        <fullName evidence="4">DNA topoisomerase (ATP-hydrolyzing)</fullName>
        <ecNumber evidence="4">5.6.2.2</ecNumber>
    </recommendedName>
</protein>
<sequence>MGDDDLDEMLFGVSLMQDSLQESLTDDPQLFHDMIEAPRRGSASLKCSLDTLTRRNGITNDHDILELTGDKSKPRTATSLTSIPNEAPKKAVAPCPPKVRDRNWVIAEIESIFEGIADALLENKKQLSVTLRSRSGTAGRKIDLTNGIVWTQCGVRMRNINFPGNTPQEARRFTVLVRILELVHDALTSNSVITKRDIYYRHPDLFVKQGVIDRYVDDLACTFGVSRTLLNVAAAAKGLVAGNFQIRRADGNDVNGLGEREGLLIPTLHESDTIETSNVRWILVIEKEATFRSLACSAFWTDIGSQGIILTAKGYPDLSTRLFLREILSASFYIPIYAIVDFDPDGLAILSTYKHGSYSLAHENSASKSDTEETRSLNIPQLKWLGPKSSHLHANLTQDSCDNEAARPAQGLMKLTPRDRQKARKMLEWEVLAETGLEPEWRRELQTMMMLNVKAEMQIFEERKGGLGLWLRRELGLGMEDLRSN</sequence>
<dbReference type="InterPro" id="IPR034136">
    <property type="entry name" value="TOPRIM_Topo6A/Spo11"/>
</dbReference>
<evidence type="ECO:0000313" key="13">
    <source>
        <dbReference type="EMBL" id="OCK76382.1"/>
    </source>
</evidence>